<organism evidence="2 3">
    <name type="scientific">Eschrichtius robustus</name>
    <name type="common">California gray whale</name>
    <name type="synonym">Eschrichtius gibbosus</name>
    <dbReference type="NCBI Taxonomy" id="9764"/>
    <lineage>
        <taxon>Eukaryota</taxon>
        <taxon>Metazoa</taxon>
        <taxon>Chordata</taxon>
        <taxon>Craniata</taxon>
        <taxon>Vertebrata</taxon>
        <taxon>Euteleostomi</taxon>
        <taxon>Mammalia</taxon>
        <taxon>Eutheria</taxon>
        <taxon>Laurasiatheria</taxon>
        <taxon>Artiodactyla</taxon>
        <taxon>Whippomorpha</taxon>
        <taxon>Cetacea</taxon>
        <taxon>Mysticeti</taxon>
        <taxon>Eschrichtiidae</taxon>
        <taxon>Eschrichtius</taxon>
    </lineage>
</organism>
<comment type="caution">
    <text evidence="2">The sequence shown here is derived from an EMBL/GenBank/DDBJ whole genome shotgun (WGS) entry which is preliminary data.</text>
</comment>
<feature type="region of interest" description="Disordered" evidence="1">
    <location>
        <begin position="68"/>
        <end position="94"/>
    </location>
</feature>
<dbReference type="AlphaFoldDB" id="A0AB34HH23"/>
<feature type="compositionally biased region" description="Basic and acidic residues" evidence="1">
    <location>
        <begin position="74"/>
        <end position="84"/>
    </location>
</feature>
<name>A0AB34HH23_ESCRO</name>
<evidence type="ECO:0000313" key="2">
    <source>
        <dbReference type="EMBL" id="KAJ8790296.1"/>
    </source>
</evidence>
<gene>
    <name evidence="2" type="ORF">J1605_021373</name>
</gene>
<keyword evidence="3" id="KW-1185">Reference proteome</keyword>
<feature type="region of interest" description="Disordered" evidence="1">
    <location>
        <begin position="1"/>
        <end position="20"/>
    </location>
</feature>
<sequence>MSGGWETLETGKGRVRQPCPSHPQWFSGQAFADPGPLPSTRSELGTQRMTGEPGLLCSAGCLTGEPSGVQLPSHDSKSFSDGHRPMSSRLTKRSWECKGAHRSPVMSLWHHLVAVWEMAGFLFPDVLARAGKDLGDRGVATVEKKCRAEPEPEVQA</sequence>
<dbReference type="EMBL" id="JAIQCJ010001357">
    <property type="protein sequence ID" value="KAJ8790296.1"/>
    <property type="molecule type" value="Genomic_DNA"/>
</dbReference>
<protein>
    <submittedName>
        <fullName evidence="2">Uncharacterized protein</fullName>
    </submittedName>
</protein>
<proteinExistence type="predicted"/>
<evidence type="ECO:0000313" key="3">
    <source>
        <dbReference type="Proteomes" id="UP001159641"/>
    </source>
</evidence>
<accession>A0AB34HH23</accession>
<reference evidence="2 3" key="1">
    <citation type="submission" date="2022-11" db="EMBL/GenBank/DDBJ databases">
        <title>Whole genome sequence of Eschrichtius robustus ER-17-0199.</title>
        <authorList>
            <person name="Bruniche-Olsen A."/>
            <person name="Black A.N."/>
            <person name="Fields C.J."/>
            <person name="Walden K."/>
            <person name="Dewoody J.A."/>
        </authorList>
    </citation>
    <scope>NUCLEOTIDE SEQUENCE [LARGE SCALE GENOMIC DNA]</scope>
    <source>
        <strain evidence="2">ER-17-0199</strain>
        <tissue evidence="2">Blubber</tissue>
    </source>
</reference>
<dbReference type="Proteomes" id="UP001159641">
    <property type="component" value="Unassembled WGS sequence"/>
</dbReference>
<evidence type="ECO:0000256" key="1">
    <source>
        <dbReference type="SAM" id="MobiDB-lite"/>
    </source>
</evidence>